<dbReference type="RefSeq" id="WP_124874157.1">
    <property type="nucleotide sequence ID" value="NZ_RQJO01000008.1"/>
</dbReference>
<accession>A0A3P1BTT1</accession>
<gene>
    <name evidence="1" type="ORF">EHT25_10395</name>
</gene>
<dbReference type="OrthoDB" id="963666at2"/>
<evidence type="ECO:0000313" key="2">
    <source>
        <dbReference type="Proteomes" id="UP000271925"/>
    </source>
</evidence>
<dbReference type="Proteomes" id="UP000271925">
    <property type="component" value="Unassembled WGS sequence"/>
</dbReference>
<keyword evidence="2" id="KW-1185">Reference proteome</keyword>
<dbReference type="EMBL" id="RQJO01000008">
    <property type="protein sequence ID" value="RRB03934.1"/>
    <property type="molecule type" value="Genomic_DNA"/>
</dbReference>
<protein>
    <submittedName>
        <fullName evidence="1">Uncharacterized protein</fullName>
    </submittedName>
</protein>
<comment type="caution">
    <text evidence="1">The sequence shown here is derived from an EMBL/GenBank/DDBJ whole genome shotgun (WGS) entry which is preliminary data.</text>
</comment>
<organism evidence="1 2">
    <name type="scientific">Larkinella rosea</name>
    <dbReference type="NCBI Taxonomy" id="2025312"/>
    <lineage>
        <taxon>Bacteria</taxon>
        <taxon>Pseudomonadati</taxon>
        <taxon>Bacteroidota</taxon>
        <taxon>Cytophagia</taxon>
        <taxon>Cytophagales</taxon>
        <taxon>Spirosomataceae</taxon>
        <taxon>Larkinella</taxon>
    </lineage>
</organism>
<evidence type="ECO:0000313" key="1">
    <source>
        <dbReference type="EMBL" id="RRB03934.1"/>
    </source>
</evidence>
<sequence length="114" mass="13245">MTDPFEIHWAQDARHTFEQLPQEVQDAFTRQVPGLVAGYAQLYAQRPEDTQVVGNISHLQAPDWNLWLRMDTEYAEKDGQPILFINEFSKLSPTEFEQSVMTNRAKQDGRQPRP</sequence>
<dbReference type="AlphaFoldDB" id="A0A3P1BTT1"/>
<proteinExistence type="predicted"/>
<reference evidence="1 2" key="1">
    <citation type="submission" date="2018-11" db="EMBL/GenBank/DDBJ databases">
        <authorList>
            <person name="Zhou Z."/>
            <person name="Wang G."/>
        </authorList>
    </citation>
    <scope>NUCLEOTIDE SEQUENCE [LARGE SCALE GENOMIC DNA]</scope>
    <source>
        <strain evidence="1 2">KCTC52004</strain>
    </source>
</reference>
<name>A0A3P1BTT1_9BACT</name>